<feature type="signal peptide" evidence="2">
    <location>
        <begin position="1"/>
        <end position="23"/>
    </location>
</feature>
<dbReference type="Pfam" id="PF07593">
    <property type="entry name" value="UnbV_ASPIC"/>
    <property type="match status" value="1"/>
</dbReference>
<dbReference type="Proteomes" id="UP000619743">
    <property type="component" value="Unassembled WGS sequence"/>
</dbReference>
<dbReference type="InterPro" id="IPR028994">
    <property type="entry name" value="Integrin_alpha_N"/>
</dbReference>
<evidence type="ECO:0000256" key="1">
    <source>
        <dbReference type="ARBA" id="ARBA00022729"/>
    </source>
</evidence>
<evidence type="ECO:0000313" key="5">
    <source>
        <dbReference type="Proteomes" id="UP000619743"/>
    </source>
</evidence>
<feature type="domain" description="ASPIC/UnbV" evidence="3">
    <location>
        <begin position="556"/>
        <end position="622"/>
    </location>
</feature>
<keyword evidence="5" id="KW-1185">Reference proteome</keyword>
<dbReference type="OrthoDB" id="100785at2"/>
<dbReference type="PANTHER" id="PTHR16026:SF0">
    <property type="entry name" value="CARTILAGE ACIDIC PROTEIN 1"/>
    <property type="match status" value="1"/>
</dbReference>
<dbReference type="InterPro" id="IPR027039">
    <property type="entry name" value="Crtac1"/>
</dbReference>
<dbReference type="InterPro" id="IPR013517">
    <property type="entry name" value="FG-GAP"/>
</dbReference>
<proteinExistence type="predicted"/>
<accession>A0A8J2XNY6</accession>
<protein>
    <recommendedName>
        <fullName evidence="3">ASPIC/UnbV domain-containing protein</fullName>
    </recommendedName>
</protein>
<dbReference type="RefSeq" id="WP_087505974.1">
    <property type="nucleotide sequence ID" value="NZ_BMDX01000007.1"/>
</dbReference>
<dbReference type="SUPFAM" id="SSF69318">
    <property type="entry name" value="Integrin alpha N-terminal domain"/>
    <property type="match status" value="2"/>
</dbReference>
<name>A0A8J2XNY6_9GAMM</name>
<feature type="chain" id="PRO_5035285678" description="ASPIC/UnbV domain-containing protein" evidence="2">
    <location>
        <begin position="24"/>
        <end position="625"/>
    </location>
</feature>
<reference evidence="5" key="1">
    <citation type="journal article" date="2019" name="Int. J. Syst. Evol. Microbiol.">
        <title>The Global Catalogue of Microorganisms (GCM) 10K type strain sequencing project: providing services to taxonomists for standard genome sequencing and annotation.</title>
        <authorList>
            <consortium name="The Broad Institute Genomics Platform"/>
            <consortium name="The Broad Institute Genome Sequencing Center for Infectious Disease"/>
            <person name="Wu L."/>
            <person name="Ma J."/>
        </authorList>
    </citation>
    <scope>NUCLEOTIDE SEQUENCE [LARGE SCALE GENOMIC DNA]</scope>
    <source>
        <strain evidence="5">CGMCC 1.10130</strain>
    </source>
</reference>
<dbReference type="AlphaFoldDB" id="A0A8J2XNY6"/>
<evidence type="ECO:0000313" key="4">
    <source>
        <dbReference type="EMBL" id="GGA75936.1"/>
    </source>
</evidence>
<dbReference type="InterPro" id="IPR011519">
    <property type="entry name" value="UnbV_ASPIC"/>
</dbReference>
<organism evidence="4 5">
    <name type="scientific">Neiella marina</name>
    <dbReference type="NCBI Taxonomy" id="508461"/>
    <lineage>
        <taxon>Bacteria</taxon>
        <taxon>Pseudomonadati</taxon>
        <taxon>Pseudomonadota</taxon>
        <taxon>Gammaproteobacteria</taxon>
        <taxon>Alteromonadales</taxon>
        <taxon>Echinimonadaceae</taxon>
        <taxon>Neiella</taxon>
    </lineage>
</organism>
<sequence>MKNQMICAAAMLLTACSPADLTAAEASQQVMPTFKEQLQDFKRENKDRRKWDSPVVADLDQDGFADLIINDHGYGIRIMWNNDGKFAKPYDLIMGDIHGVAIGDVDGDGLLELLLSRGGGSGSNARNSKVFRAHKDRTLVALPEQKPAFELMRGRTLKLIDLDRDGDLDLLNFAFPSKERLGASENYVYENQGDGYFTVNNVLPPVKGDGQKTLVTDFNNDGYPDLLIYGHGPMQAYQGQGDLTFKTVTDVVLPNRIADVNGIVELDYDNDGDFDLFIARGKPFKPGETFYNPQTRKWGFFTMRGKFDYVIPAGEVLHIENLQTPWPHTTFKVGESAYTFEFDGETHSGRNTKLVSSDAFGFPDKQLSKGLYIGYIGNNNWRIAGSIFNQSSAVFSEVSSYKAAEHHPGLNDVLLENRGGKFVDVSAQVGLAEANQSTAVTTADFNNDGYADLAISPQGLLVEQNVGLIWLNTAGKDGKRTFVKADGHHVSTGDIGSWGMAIDSFDRDGDGDIDIVMGQERGKWHLFDNQLQQHKNTNNFVKVALPLVHSGKRTSVGAIVMVKACGISQQRRIGSSGAMYSSTFDNIAHFGVGQCSKPASVEVKWSDGAVSKLASAKLNQTHQIQ</sequence>
<gene>
    <name evidence="4" type="ORF">GCM10011369_17260</name>
</gene>
<dbReference type="PANTHER" id="PTHR16026">
    <property type="entry name" value="CARTILAGE ACIDIC PROTEIN 1"/>
    <property type="match status" value="1"/>
</dbReference>
<evidence type="ECO:0000259" key="3">
    <source>
        <dbReference type="Pfam" id="PF07593"/>
    </source>
</evidence>
<dbReference type="EMBL" id="BMDX01000007">
    <property type="protein sequence ID" value="GGA75936.1"/>
    <property type="molecule type" value="Genomic_DNA"/>
</dbReference>
<keyword evidence="1 2" id="KW-0732">Signal</keyword>
<dbReference type="PROSITE" id="PS51257">
    <property type="entry name" value="PROKAR_LIPOPROTEIN"/>
    <property type="match status" value="1"/>
</dbReference>
<comment type="caution">
    <text evidence="4">The sequence shown here is derived from an EMBL/GenBank/DDBJ whole genome shotgun (WGS) entry which is preliminary data.</text>
</comment>
<dbReference type="Pfam" id="PF13517">
    <property type="entry name" value="FG-GAP_3"/>
    <property type="match status" value="3"/>
</dbReference>
<evidence type="ECO:0000256" key="2">
    <source>
        <dbReference type="SAM" id="SignalP"/>
    </source>
</evidence>
<dbReference type="Gene3D" id="2.130.10.130">
    <property type="entry name" value="Integrin alpha, N-terminal"/>
    <property type="match status" value="2"/>
</dbReference>